<name>A0A382IQT7_9ZZZZ</name>
<evidence type="ECO:0000313" key="1">
    <source>
        <dbReference type="EMBL" id="SVC01602.1"/>
    </source>
</evidence>
<sequence length="206" mass="22390">MSYEVLNSKGERITIVYDGTLNKDTSLDIVGTNYSGYGPVIAKNFIKILENFASPTAPSSSIPGQLWYDTAAGAVKFYDTDSQLRSVWKKLGVVTTGSVDPNVNTEGYSSREGDFWLDTSESADGQLKIWAADPASGVLAWRNIGSPIGFKGKVAIEDIIDSDQIARRVIKFVVNNKVVSLISNETVDFTPAAAELDEDQSNMVNH</sequence>
<accession>A0A382IQT7</accession>
<gene>
    <name evidence="1" type="ORF">METZ01_LOCUS254456</name>
</gene>
<protein>
    <submittedName>
        <fullName evidence="1">Uncharacterized protein</fullName>
    </submittedName>
</protein>
<reference evidence="1" key="1">
    <citation type="submission" date="2018-05" db="EMBL/GenBank/DDBJ databases">
        <authorList>
            <person name="Lanie J.A."/>
            <person name="Ng W.-L."/>
            <person name="Kazmierczak K.M."/>
            <person name="Andrzejewski T.M."/>
            <person name="Davidsen T.M."/>
            <person name="Wayne K.J."/>
            <person name="Tettelin H."/>
            <person name="Glass J.I."/>
            <person name="Rusch D."/>
            <person name="Podicherti R."/>
            <person name="Tsui H.-C.T."/>
            <person name="Winkler M.E."/>
        </authorList>
    </citation>
    <scope>NUCLEOTIDE SEQUENCE</scope>
</reference>
<dbReference type="AlphaFoldDB" id="A0A382IQT7"/>
<dbReference type="EMBL" id="UINC01068751">
    <property type="protein sequence ID" value="SVC01602.1"/>
    <property type="molecule type" value="Genomic_DNA"/>
</dbReference>
<organism evidence="1">
    <name type="scientific">marine metagenome</name>
    <dbReference type="NCBI Taxonomy" id="408172"/>
    <lineage>
        <taxon>unclassified sequences</taxon>
        <taxon>metagenomes</taxon>
        <taxon>ecological metagenomes</taxon>
    </lineage>
</organism>
<feature type="non-terminal residue" evidence="1">
    <location>
        <position position="206"/>
    </location>
</feature>
<proteinExistence type="predicted"/>